<accession>A0ACC2I1P9</accession>
<name>A0ACC2I1P9_9PLEO</name>
<dbReference type="EMBL" id="JAPHNI010000632">
    <property type="protein sequence ID" value="KAJ8109279.1"/>
    <property type="molecule type" value="Genomic_DNA"/>
</dbReference>
<proteinExistence type="predicted"/>
<evidence type="ECO:0000313" key="1">
    <source>
        <dbReference type="EMBL" id="KAJ8109279.1"/>
    </source>
</evidence>
<keyword evidence="2" id="KW-1185">Reference proteome</keyword>
<dbReference type="Proteomes" id="UP001153331">
    <property type="component" value="Unassembled WGS sequence"/>
</dbReference>
<reference evidence="1" key="1">
    <citation type="submission" date="2022-11" db="EMBL/GenBank/DDBJ databases">
        <title>Genome Sequence of Boeremia exigua.</title>
        <authorList>
            <person name="Buettner E."/>
        </authorList>
    </citation>
    <scope>NUCLEOTIDE SEQUENCE</scope>
    <source>
        <strain evidence="1">CU02</strain>
    </source>
</reference>
<sequence>MRLPQRFKRVPHQEPGEEQDVILTEYPSHANVDVKSDTETKYKSGFELLHTDTEYTGGPPSNPRYTVTHRKTWVQRLEDVERQRFGTRVFSFVYDNFLAGWRAGLLRAFLFSLAALIANVSIFVWLFLEFENTKGSGLIRKSNCEEIGRMQTGIKAGLNVVSTLILGASTYAMQGTTSPTREEVDKAHKKGKWLEIGTQSWRNLIYVSRRHAAIWAVLAFTSFPLHLVFNAVFFTTTETYQYAVAVVDQGFLDNRAFQITPENASPALRFPTQQLQWPKDRDHCNGGDCVWDVKDDTIIVNFLEDVRDPAKRIDQLDHQALDDARANRTHAYRRLSAEDCFDSFIDGFMQSYSDVLVVSKSVQPDDPILWTRYPQRSLSEDKMDTNQDPFHWVCHDTLKTTTITDRCSRVYAEKFVRPKNWSSESWTIYGHPVDHCFARIAPELCHLQYNAYTMLAVAVFSAMKVAAIAVLVFTHPKGDFLRTLGDAVASFLKTHDPVTKDMCLVSSSQIRKYGFPTSNVPRTVTKTRRRWLIGAKQEDVVTFPYAPQVFANTRPRWWTGANTTEFFSTVGISAVFAITLGCSIYWAISESNGLAFDGGFGGASIQSLANLRVDSPKSSVIVPTLLTANVPQLGFSLLYVFYTNIWSKLLVAQEFDRLTTSKKGLRISERPYGQQRASRFFSLPIKYTIPLTAFSAALHYLCSQSLFMARFDGMRDGQVDEMDQMVRLGYNPAGMIALVVVNVVIIIITICMAGFRRLSTGMGEMSMSVVISAACHLKRYEAEPWLQSVWWGDVSEGVGEVKDGLIVRHCGFTSLLAERPVEGHAYQ</sequence>
<protein>
    <submittedName>
        <fullName evidence="1">Uncharacterized protein</fullName>
    </submittedName>
</protein>
<gene>
    <name evidence="1" type="ORF">OPT61_g7579</name>
</gene>
<comment type="caution">
    <text evidence="1">The sequence shown here is derived from an EMBL/GenBank/DDBJ whole genome shotgun (WGS) entry which is preliminary data.</text>
</comment>
<evidence type="ECO:0000313" key="2">
    <source>
        <dbReference type="Proteomes" id="UP001153331"/>
    </source>
</evidence>
<organism evidence="1 2">
    <name type="scientific">Boeremia exigua</name>
    <dbReference type="NCBI Taxonomy" id="749465"/>
    <lineage>
        <taxon>Eukaryota</taxon>
        <taxon>Fungi</taxon>
        <taxon>Dikarya</taxon>
        <taxon>Ascomycota</taxon>
        <taxon>Pezizomycotina</taxon>
        <taxon>Dothideomycetes</taxon>
        <taxon>Pleosporomycetidae</taxon>
        <taxon>Pleosporales</taxon>
        <taxon>Pleosporineae</taxon>
        <taxon>Didymellaceae</taxon>
        <taxon>Boeremia</taxon>
    </lineage>
</organism>